<evidence type="ECO:0000259" key="7">
    <source>
        <dbReference type="Pfam" id="PF00482"/>
    </source>
</evidence>
<dbReference type="EMBL" id="QWLM01000017">
    <property type="protein sequence ID" value="RHW44411.1"/>
    <property type="molecule type" value="Genomic_DNA"/>
</dbReference>
<dbReference type="AlphaFoldDB" id="A0A417Z268"/>
<name>A0A417Z268_9MICO</name>
<protein>
    <recommendedName>
        <fullName evidence="7">Type II secretion system protein GspF domain-containing protein</fullName>
    </recommendedName>
</protein>
<dbReference type="Pfam" id="PF00482">
    <property type="entry name" value="T2SSF"/>
    <property type="match status" value="1"/>
</dbReference>
<keyword evidence="2" id="KW-1003">Cell membrane</keyword>
<evidence type="ECO:0000313" key="9">
    <source>
        <dbReference type="Proteomes" id="UP000285376"/>
    </source>
</evidence>
<dbReference type="RefSeq" id="WP_118914508.1">
    <property type="nucleotide sequence ID" value="NZ_CBCRVH010000017.1"/>
</dbReference>
<reference evidence="8 9" key="1">
    <citation type="submission" date="2018-08" db="EMBL/GenBank/DDBJ databases">
        <title>Whole genome sequence analysis of Dermacoccus abyssi bacteria isolated from Deep Mariana trench Micromonospora spp reveals genes involved in the environmental adaptation and production of secondary metabolites.</title>
        <authorList>
            <person name="Abdel-Mageed W.M."/>
            <person name="Lehri B."/>
            <person name="Nouioui I."/>
            <person name="Goodfellow I."/>
            <person name="Jaspars M."/>
            <person name="Karlyshev A."/>
        </authorList>
    </citation>
    <scope>NUCLEOTIDE SEQUENCE [LARGE SCALE GENOMIC DNA]</scope>
    <source>
        <strain evidence="8 9">MT1.1</strain>
    </source>
</reference>
<evidence type="ECO:0000256" key="2">
    <source>
        <dbReference type="ARBA" id="ARBA00022475"/>
    </source>
</evidence>
<feature type="transmembrane region" description="Helical" evidence="6">
    <location>
        <begin position="7"/>
        <end position="26"/>
    </location>
</feature>
<evidence type="ECO:0000256" key="3">
    <source>
        <dbReference type="ARBA" id="ARBA00022692"/>
    </source>
</evidence>
<proteinExistence type="predicted"/>
<dbReference type="InterPro" id="IPR018076">
    <property type="entry name" value="T2SS_GspF_dom"/>
</dbReference>
<evidence type="ECO:0000256" key="1">
    <source>
        <dbReference type="ARBA" id="ARBA00004651"/>
    </source>
</evidence>
<feature type="transmembrane region" description="Helical" evidence="6">
    <location>
        <begin position="194"/>
        <end position="217"/>
    </location>
</feature>
<evidence type="ECO:0000256" key="4">
    <source>
        <dbReference type="ARBA" id="ARBA00022989"/>
    </source>
</evidence>
<keyword evidence="3 6" id="KW-0812">Transmembrane</keyword>
<feature type="domain" description="Type II secretion system protein GspF" evidence="7">
    <location>
        <begin position="57"/>
        <end position="182"/>
    </location>
</feature>
<sequence length="233" mass="24626">MTWPSDTALWWCALALAVAVGLWPAPRWLALTPTPRTGSRFGLLARSDPQAECLAVLDALGAVLRAGAPTSNAVELVVAPYADGGTHSSQGWQRLRHAACSGGDLADTWRELGVMWRLPACADIAAAWEMSDRHGCPLADAVTSAAADLRARRRHDRALEAATAGAKATMGVLLLLPVLGMALAWMLGVDVFEIYSGTSGLLTLWPGLALLWAGATWSQRMVASALKHPAVTP</sequence>
<dbReference type="PANTHER" id="PTHR35007:SF4">
    <property type="entry name" value="CONSERVED TRANSMEMBRANE PROTEIN-RELATED"/>
    <property type="match status" value="1"/>
</dbReference>
<dbReference type="PANTHER" id="PTHR35007">
    <property type="entry name" value="INTEGRAL MEMBRANE PROTEIN-RELATED"/>
    <property type="match status" value="1"/>
</dbReference>
<comment type="caution">
    <text evidence="8">The sequence shown here is derived from an EMBL/GenBank/DDBJ whole genome shotgun (WGS) entry which is preliminary data.</text>
</comment>
<evidence type="ECO:0000256" key="5">
    <source>
        <dbReference type="ARBA" id="ARBA00023136"/>
    </source>
</evidence>
<keyword evidence="4 6" id="KW-1133">Transmembrane helix</keyword>
<accession>A0A417Z268</accession>
<evidence type="ECO:0000313" key="8">
    <source>
        <dbReference type="EMBL" id="RHW44411.1"/>
    </source>
</evidence>
<organism evidence="8 9">
    <name type="scientific">Dermacoccus abyssi</name>
    <dbReference type="NCBI Taxonomy" id="322596"/>
    <lineage>
        <taxon>Bacteria</taxon>
        <taxon>Bacillati</taxon>
        <taxon>Actinomycetota</taxon>
        <taxon>Actinomycetes</taxon>
        <taxon>Micrococcales</taxon>
        <taxon>Dermacoccaceae</taxon>
        <taxon>Dermacoccus</taxon>
    </lineage>
</organism>
<keyword evidence="5 6" id="KW-0472">Membrane</keyword>
<feature type="transmembrane region" description="Helical" evidence="6">
    <location>
        <begin position="164"/>
        <end position="188"/>
    </location>
</feature>
<comment type="subcellular location">
    <subcellularLocation>
        <location evidence="1">Cell membrane</location>
        <topology evidence="1">Multi-pass membrane protein</topology>
    </subcellularLocation>
</comment>
<dbReference type="GO" id="GO:0005886">
    <property type="term" value="C:plasma membrane"/>
    <property type="evidence" value="ECO:0007669"/>
    <property type="project" value="UniProtKB-SubCell"/>
</dbReference>
<evidence type="ECO:0000256" key="6">
    <source>
        <dbReference type="SAM" id="Phobius"/>
    </source>
</evidence>
<gene>
    <name evidence="8" type="ORF">D1832_12700</name>
</gene>
<dbReference type="Proteomes" id="UP000285376">
    <property type="component" value="Unassembled WGS sequence"/>
</dbReference>